<dbReference type="AlphaFoldDB" id="A0A0D5YWZ2"/>
<dbReference type="OrthoDB" id="1090267at2"/>
<dbReference type="STRING" id="516051.VC82_2863"/>
<dbReference type="PROSITE" id="PS50005">
    <property type="entry name" value="TPR"/>
    <property type="match status" value="2"/>
</dbReference>
<evidence type="ECO:0000313" key="4">
    <source>
        <dbReference type="EMBL" id="AKA36409.1"/>
    </source>
</evidence>
<feature type="repeat" description="TPR" evidence="1">
    <location>
        <begin position="208"/>
        <end position="241"/>
    </location>
</feature>
<evidence type="ECO:0000256" key="1">
    <source>
        <dbReference type="PROSITE-ProRule" id="PRU00339"/>
    </source>
</evidence>
<dbReference type="Proteomes" id="UP000032726">
    <property type="component" value="Chromosome"/>
</dbReference>
<accession>A0A0D5YWZ2</accession>
<dbReference type="RefSeq" id="WP_045802942.1">
    <property type="nucleotide sequence ID" value="NZ_CP011071.1"/>
</dbReference>
<dbReference type="InterPro" id="IPR019734">
    <property type="entry name" value="TPR_rpt"/>
</dbReference>
<evidence type="ECO:0000256" key="3">
    <source>
        <dbReference type="SAM" id="Phobius"/>
    </source>
</evidence>
<evidence type="ECO:0000256" key="2">
    <source>
        <dbReference type="SAM" id="Coils"/>
    </source>
</evidence>
<dbReference type="HOGENOM" id="CLU_029906_0_0_10"/>
<reference evidence="4 5" key="1">
    <citation type="submission" date="2015-03" db="EMBL/GenBank/DDBJ databases">
        <title>Complete genome sequence of Muricauda lutaonensis CC-HSB-11T, isolated from a coastal hot spring.</title>
        <authorList>
            <person name="Kim K.M."/>
        </authorList>
    </citation>
    <scope>NUCLEOTIDE SEQUENCE [LARGE SCALE GENOMIC DNA]</scope>
    <source>
        <strain evidence="4 5">CC-HSB-11</strain>
    </source>
</reference>
<organism evidence="4 5">
    <name type="scientific">Flagellimonas lutaonensis</name>
    <dbReference type="NCBI Taxonomy" id="516051"/>
    <lineage>
        <taxon>Bacteria</taxon>
        <taxon>Pseudomonadati</taxon>
        <taxon>Bacteroidota</taxon>
        <taxon>Flavobacteriia</taxon>
        <taxon>Flavobacteriales</taxon>
        <taxon>Flavobacteriaceae</taxon>
        <taxon>Flagellimonas</taxon>
    </lineage>
</organism>
<dbReference type="InterPro" id="IPR016032">
    <property type="entry name" value="Sig_transdc_resp-reg_C-effctor"/>
</dbReference>
<keyword evidence="5" id="KW-1185">Reference proteome</keyword>
<dbReference type="PATRIC" id="fig|516051.4.peg.2932"/>
<feature type="coiled-coil region" evidence="2">
    <location>
        <begin position="504"/>
        <end position="531"/>
    </location>
</feature>
<dbReference type="InterPro" id="IPR011990">
    <property type="entry name" value="TPR-like_helical_dom_sf"/>
</dbReference>
<keyword evidence="3" id="KW-1133">Transmembrane helix</keyword>
<dbReference type="GO" id="GO:0006355">
    <property type="term" value="P:regulation of DNA-templated transcription"/>
    <property type="evidence" value="ECO:0007669"/>
    <property type="project" value="InterPro"/>
</dbReference>
<keyword evidence="1" id="KW-0802">TPR repeat</keyword>
<dbReference type="Gene3D" id="1.25.40.10">
    <property type="entry name" value="Tetratricopeptide repeat domain"/>
    <property type="match status" value="3"/>
</dbReference>
<feature type="transmembrane region" description="Helical" evidence="3">
    <location>
        <begin position="449"/>
        <end position="468"/>
    </location>
</feature>
<name>A0A0D5YWZ2_9FLAO</name>
<dbReference type="GO" id="GO:0003677">
    <property type="term" value="F:DNA binding"/>
    <property type="evidence" value="ECO:0007669"/>
    <property type="project" value="InterPro"/>
</dbReference>
<dbReference type="PANTHER" id="PTHR10098:SF108">
    <property type="entry name" value="TETRATRICOPEPTIDE REPEAT PROTEIN 28"/>
    <property type="match status" value="1"/>
</dbReference>
<dbReference type="KEGG" id="mlt:VC82_2863"/>
<dbReference type="PANTHER" id="PTHR10098">
    <property type="entry name" value="RAPSYN-RELATED"/>
    <property type="match status" value="1"/>
</dbReference>
<keyword evidence="2" id="KW-0175">Coiled coil</keyword>
<evidence type="ECO:0000313" key="5">
    <source>
        <dbReference type="Proteomes" id="UP000032726"/>
    </source>
</evidence>
<dbReference type="Pfam" id="PF13181">
    <property type="entry name" value="TPR_8"/>
    <property type="match status" value="1"/>
</dbReference>
<gene>
    <name evidence="4" type="ORF">VC82_2863</name>
</gene>
<dbReference type="Pfam" id="PF13424">
    <property type="entry name" value="TPR_12"/>
    <property type="match status" value="1"/>
</dbReference>
<feature type="coiled-coil region" evidence="2">
    <location>
        <begin position="410"/>
        <end position="439"/>
    </location>
</feature>
<keyword evidence="3" id="KW-0472">Membrane</keyword>
<dbReference type="SUPFAM" id="SSF48452">
    <property type="entry name" value="TPR-like"/>
    <property type="match status" value="2"/>
</dbReference>
<feature type="repeat" description="TPR" evidence="1">
    <location>
        <begin position="123"/>
        <end position="156"/>
    </location>
</feature>
<protein>
    <submittedName>
        <fullName evidence="4">Uncharacterized protein</fullName>
    </submittedName>
</protein>
<sequence length="631" mass="72364">MKSKSTLLCICLLQFFFTYSQNQKYIDSLKTELKKESTNDSIKVVLLTMLHEKLMFSKPEIAKKYADQEIDIYKRTGSEFAYGLGNLHIGDYFYNKSMNDTALYHYQLAKTSFKKNNKTRGLIFVDFTLGDIYKSQGDYESALQIFTNSLIEIEQNIKDEPYKSQFLASSHLSIGSCYFEKGDLNLALKESIIAVGYFEKINDELRTADTYKQLGDIETKLNHHSFAIDYYSKARELYKKNNDNIYEANTIISIGAVYLLQGNLTKAENFYLAGIDLSRKFNLKGSLSSALIDYGEILTNKGDLNEAENALSEANSIAAKEQLTIQSIQSLEGLSKLDLRRNKFQSALRHINEAIEIGTRSGAVITLEGLYEVKSKILEKTGDHKNAISFLRESFAIQDSISSVEKIRQVEELKTIYETEKKEAAIALQEEEIKTLNEKAKVDKLTKGLYAGGMASALALFGLSVFGYRQRIKKNRIAREKQEEIYKQEIAHKKKELASQTLHLVQKNTFLEELKENLENLKSSPDKFKMEFRRIVMLLKKEKASDKDWETFKTYFSEVHNDFDQKLKTLYADISEKEIRLAAFLRMNLTTKEIATTMNVLPDSILKSKYRLKKKLGLNKETDLTEFLNTL</sequence>
<dbReference type="EMBL" id="CP011071">
    <property type="protein sequence ID" value="AKA36409.1"/>
    <property type="molecule type" value="Genomic_DNA"/>
</dbReference>
<dbReference type="SMART" id="SM00028">
    <property type="entry name" value="TPR"/>
    <property type="match status" value="5"/>
</dbReference>
<proteinExistence type="predicted"/>
<dbReference type="SUPFAM" id="SSF46894">
    <property type="entry name" value="C-terminal effector domain of the bipartite response regulators"/>
    <property type="match status" value="1"/>
</dbReference>
<keyword evidence="3" id="KW-0812">Transmembrane</keyword>
<dbReference type="Pfam" id="PF13176">
    <property type="entry name" value="TPR_7"/>
    <property type="match status" value="1"/>
</dbReference>